<feature type="transmembrane region" description="Helical" evidence="1">
    <location>
        <begin position="35"/>
        <end position="56"/>
    </location>
</feature>
<gene>
    <name evidence="2" type="ORF">CEQ21_06290</name>
</gene>
<dbReference type="Proteomes" id="UP000319837">
    <property type="component" value="Unassembled WGS sequence"/>
</dbReference>
<feature type="transmembrane region" description="Helical" evidence="1">
    <location>
        <begin position="77"/>
        <end position="102"/>
    </location>
</feature>
<reference evidence="3" key="1">
    <citation type="submission" date="2018-10" db="EMBL/GenBank/DDBJ databases">
        <title>FDA dAtabase for Regulatory Grade micrObial Sequences (FDA-ARGOS): Supporting development and validation of Infectious Disease Dx tests.</title>
        <authorList>
            <person name="Minogue T."/>
            <person name="Wolcott M."/>
            <person name="Wasieloski L."/>
            <person name="Aguilar W."/>
            <person name="Moore D."/>
            <person name="Tallon L."/>
            <person name="Sadzewicz L."/>
            <person name="Sengamalay N."/>
            <person name="Ott S."/>
            <person name="Godinez A."/>
            <person name="Nagaraj S."/>
            <person name="Vavikolanu K."/>
            <person name="Vyas G."/>
            <person name="Nadendla S."/>
            <person name="George J."/>
            <person name="Sichtig H."/>
        </authorList>
    </citation>
    <scope>NUCLEOTIDE SEQUENCE [LARGE SCALE GENOMIC DNA]</scope>
    <source>
        <strain evidence="3">FDAARGOS_343</strain>
    </source>
</reference>
<feature type="transmembrane region" description="Helical" evidence="1">
    <location>
        <begin position="114"/>
        <end position="135"/>
    </location>
</feature>
<keyword evidence="1" id="KW-0812">Transmembrane</keyword>
<dbReference type="AlphaFoldDB" id="A0A553SU42"/>
<evidence type="ECO:0000256" key="1">
    <source>
        <dbReference type="SAM" id="Phobius"/>
    </source>
</evidence>
<sequence>MKRIFTAAVSVVLFATIYAWIAYTPVSYREINTYYFGFFEIFLFAIIYAGPVYFLAGIPISKWIDSFVDNRGIKSKVAKYFAGLGLYSLAGVLVGIILVILFNGNVQFSLVDVIPLIVYSLAAAILYFHLSFILFRTR</sequence>
<accession>A0A553SU42</accession>
<evidence type="ECO:0000313" key="2">
    <source>
        <dbReference type="EMBL" id="TRZ40510.1"/>
    </source>
</evidence>
<dbReference type="RefSeq" id="WP_185763896.1">
    <property type="nucleotide sequence ID" value="NZ_RIBP01000001.1"/>
</dbReference>
<name>A0A553SU42_NIACI</name>
<protein>
    <submittedName>
        <fullName evidence="2">Uncharacterized protein</fullName>
    </submittedName>
</protein>
<proteinExistence type="predicted"/>
<keyword evidence="1" id="KW-1133">Transmembrane helix</keyword>
<organism evidence="2 3">
    <name type="scientific">Niallia circulans</name>
    <name type="common">Bacillus circulans</name>
    <dbReference type="NCBI Taxonomy" id="1397"/>
    <lineage>
        <taxon>Bacteria</taxon>
        <taxon>Bacillati</taxon>
        <taxon>Bacillota</taxon>
        <taxon>Bacilli</taxon>
        <taxon>Bacillales</taxon>
        <taxon>Bacillaceae</taxon>
        <taxon>Niallia</taxon>
    </lineage>
</organism>
<evidence type="ECO:0000313" key="3">
    <source>
        <dbReference type="Proteomes" id="UP000319837"/>
    </source>
</evidence>
<dbReference type="EMBL" id="RIBP01000001">
    <property type="protein sequence ID" value="TRZ40510.1"/>
    <property type="molecule type" value="Genomic_DNA"/>
</dbReference>
<comment type="caution">
    <text evidence="2">The sequence shown here is derived from an EMBL/GenBank/DDBJ whole genome shotgun (WGS) entry which is preliminary data.</text>
</comment>
<keyword evidence="1" id="KW-0472">Membrane</keyword>